<keyword evidence="4" id="KW-0460">Magnesium</keyword>
<evidence type="ECO:0000313" key="6">
    <source>
        <dbReference type="EMBL" id="MCW8332957.1"/>
    </source>
</evidence>
<dbReference type="AlphaFoldDB" id="A0A9X3CBZ8"/>
<dbReference type="Proteomes" id="UP001155586">
    <property type="component" value="Unassembled WGS sequence"/>
</dbReference>
<dbReference type="InterPro" id="IPR011330">
    <property type="entry name" value="Glyco_hydro/deAcase_b/a-brl"/>
</dbReference>
<keyword evidence="2" id="KW-0479">Metal-binding</keyword>
<dbReference type="RefSeq" id="WP_265686651.1">
    <property type="nucleotide sequence ID" value="NZ_JAKRRX010000012.1"/>
</dbReference>
<name>A0A9X3CBZ8_9VIBR</name>
<dbReference type="PANTHER" id="PTHR31609:SF1">
    <property type="entry name" value="CARBOHYDRATE DEACETYLASE"/>
    <property type="match status" value="1"/>
</dbReference>
<evidence type="ECO:0000256" key="5">
    <source>
        <dbReference type="ARBA" id="ARBA00023277"/>
    </source>
</evidence>
<keyword evidence="7" id="KW-1185">Reference proteome</keyword>
<comment type="caution">
    <text evidence="6">The sequence shown here is derived from an EMBL/GenBank/DDBJ whole genome shotgun (WGS) entry which is preliminary data.</text>
</comment>
<keyword evidence="3" id="KW-0378">Hydrolase</keyword>
<gene>
    <name evidence="6" type="ORF">MD483_03825</name>
</gene>
<evidence type="ECO:0000256" key="4">
    <source>
        <dbReference type="ARBA" id="ARBA00022842"/>
    </source>
</evidence>
<dbReference type="GO" id="GO:0016787">
    <property type="term" value="F:hydrolase activity"/>
    <property type="evidence" value="ECO:0007669"/>
    <property type="project" value="UniProtKB-KW"/>
</dbReference>
<evidence type="ECO:0000256" key="2">
    <source>
        <dbReference type="ARBA" id="ARBA00022723"/>
    </source>
</evidence>
<dbReference type="GO" id="GO:0046872">
    <property type="term" value="F:metal ion binding"/>
    <property type="evidence" value="ECO:0007669"/>
    <property type="project" value="UniProtKB-KW"/>
</dbReference>
<keyword evidence="5" id="KW-0119">Carbohydrate metabolism</keyword>
<organism evidence="6 7">
    <name type="scientific">Vibrio paucivorans</name>
    <dbReference type="NCBI Taxonomy" id="2829489"/>
    <lineage>
        <taxon>Bacteria</taxon>
        <taxon>Pseudomonadati</taxon>
        <taxon>Pseudomonadota</taxon>
        <taxon>Gammaproteobacteria</taxon>
        <taxon>Vibrionales</taxon>
        <taxon>Vibrionaceae</taxon>
        <taxon>Vibrio</taxon>
    </lineage>
</organism>
<comment type="cofactor">
    <cofactor evidence="1">
        <name>Mg(2+)</name>
        <dbReference type="ChEBI" id="CHEBI:18420"/>
    </cofactor>
</comment>
<evidence type="ECO:0000256" key="3">
    <source>
        <dbReference type="ARBA" id="ARBA00022801"/>
    </source>
</evidence>
<evidence type="ECO:0000313" key="7">
    <source>
        <dbReference type="Proteomes" id="UP001155586"/>
    </source>
</evidence>
<dbReference type="EMBL" id="JAKRRX010000012">
    <property type="protein sequence ID" value="MCW8332957.1"/>
    <property type="molecule type" value="Genomic_DNA"/>
</dbReference>
<reference evidence="6" key="1">
    <citation type="submission" date="2022-02" db="EMBL/GenBank/DDBJ databases">
        <title>Vibrio sp. nov., a new bacterium isolated from Bohai sea, China.</title>
        <authorList>
            <person name="Yuan Y."/>
        </authorList>
    </citation>
    <scope>NUCLEOTIDE SEQUENCE</scope>
    <source>
        <strain evidence="6">DBSS07</strain>
    </source>
</reference>
<dbReference type="InterPro" id="IPR006879">
    <property type="entry name" value="YdjC-like"/>
</dbReference>
<dbReference type="Gene3D" id="3.20.20.370">
    <property type="entry name" value="Glycoside hydrolase/deacetylase"/>
    <property type="match status" value="1"/>
</dbReference>
<dbReference type="GO" id="GO:0005975">
    <property type="term" value="P:carbohydrate metabolic process"/>
    <property type="evidence" value="ECO:0007669"/>
    <property type="project" value="InterPro"/>
</dbReference>
<evidence type="ECO:0000256" key="1">
    <source>
        <dbReference type="ARBA" id="ARBA00001946"/>
    </source>
</evidence>
<protein>
    <submittedName>
        <fullName evidence="6">ChbG/HpnK family deacetylase</fullName>
    </submittedName>
</protein>
<dbReference type="Pfam" id="PF04794">
    <property type="entry name" value="YdjC"/>
    <property type="match status" value="1"/>
</dbReference>
<accession>A0A9X3CBZ8</accession>
<proteinExistence type="predicted"/>
<dbReference type="PANTHER" id="PTHR31609">
    <property type="entry name" value="YDJC DEACETYLASE FAMILY MEMBER"/>
    <property type="match status" value="1"/>
</dbReference>
<dbReference type="GO" id="GO:0019213">
    <property type="term" value="F:deacetylase activity"/>
    <property type="evidence" value="ECO:0007669"/>
    <property type="project" value="TreeGrafter"/>
</dbReference>
<dbReference type="SUPFAM" id="SSF88713">
    <property type="entry name" value="Glycoside hydrolase/deacetylase"/>
    <property type="match status" value="1"/>
</dbReference>
<sequence length="272" mass="30876">MTKKYLLITSDDFAISHSVNQGILQGFQKGLLHSSNFMASGPWLPEAIRLTKQHNLPIGVHLTLTCEWTNMSCGPITAAPSLSNELGYFYASYEELLDTLNIEDVKREYRAQIDRVIKSGVQPTHVETHMLPELLFEGSEVYQSLADAVDQVANEYGLIYTYAVENGKLKYFDDSFTMTHLSYEEITGRLSRYEEGIYHVICHCALDNEEQNALALPEEPVSRWAAQCRQTDLDIVSSLEFKTFLEQHNFELINIEQLLGLHNLPASNNHQS</sequence>